<evidence type="ECO:0000313" key="2">
    <source>
        <dbReference type="Proteomes" id="UP001150581"/>
    </source>
</evidence>
<gene>
    <name evidence="1" type="ORF">LPJ66_009849</name>
</gene>
<keyword evidence="2" id="KW-1185">Reference proteome</keyword>
<comment type="caution">
    <text evidence="1">The sequence shown here is derived from an EMBL/GenBank/DDBJ whole genome shotgun (WGS) entry which is preliminary data.</text>
</comment>
<organism evidence="1 2">
    <name type="scientific">Kickxella alabastrina</name>
    <dbReference type="NCBI Taxonomy" id="61397"/>
    <lineage>
        <taxon>Eukaryota</taxon>
        <taxon>Fungi</taxon>
        <taxon>Fungi incertae sedis</taxon>
        <taxon>Zoopagomycota</taxon>
        <taxon>Kickxellomycotina</taxon>
        <taxon>Kickxellomycetes</taxon>
        <taxon>Kickxellales</taxon>
        <taxon>Kickxellaceae</taxon>
        <taxon>Kickxella</taxon>
    </lineage>
</organism>
<dbReference type="Proteomes" id="UP001150581">
    <property type="component" value="Unassembled WGS sequence"/>
</dbReference>
<sequence length="433" mass="46037">MATASLPETAATAATAATSATLATPAATATAATPVTPATAATAATSATPAATATAATPTTPATSATLATPAATATPATPPTPAPTATPPTPAPPKPQGIPRGTALQVHKHTTPHYDTFVQGFLSRPHPQPTVQLARKLCASWPLPSRGAPKTLNIGIMDSSFNPPHYCHGAYLECLGTQQMRSRAGDTQLPDITAYLLLLGARNADKRLADASLEQRMRMVDMLAHTVAVDSAADTWHVWKTREQFRASALQNMAFGMVSAPRFVDKCEAVRRAALAELGDEGAQGVAVRCFFAMGWDTLIRFFDPRYYGDCEAEVARFFAMGGRIAFARRAGYGGDADADVDGFLASARVAPFLRFIFELDLPKRVRHISSTGVRLAVRNSTMGVRDIPPRILDFINSSQLYRDKHAKKTRKEVARQAACAPQSRRADGAAI</sequence>
<protein>
    <submittedName>
        <fullName evidence="1">Uncharacterized protein</fullName>
    </submittedName>
</protein>
<evidence type="ECO:0000313" key="1">
    <source>
        <dbReference type="EMBL" id="KAJ1885994.1"/>
    </source>
</evidence>
<dbReference type="EMBL" id="JANBPG010002380">
    <property type="protein sequence ID" value="KAJ1885994.1"/>
    <property type="molecule type" value="Genomic_DNA"/>
</dbReference>
<proteinExistence type="predicted"/>
<reference evidence="1" key="1">
    <citation type="submission" date="2022-07" db="EMBL/GenBank/DDBJ databases">
        <title>Phylogenomic reconstructions and comparative analyses of Kickxellomycotina fungi.</title>
        <authorList>
            <person name="Reynolds N.K."/>
            <person name="Stajich J.E."/>
            <person name="Barry K."/>
            <person name="Grigoriev I.V."/>
            <person name="Crous P."/>
            <person name="Smith M.E."/>
        </authorList>
    </citation>
    <scope>NUCLEOTIDE SEQUENCE</scope>
    <source>
        <strain evidence="1">Benny 63K</strain>
    </source>
</reference>
<accession>A0ACC1I3P7</accession>
<name>A0ACC1I3P7_9FUNG</name>